<dbReference type="Pfam" id="PF01887">
    <property type="entry name" value="SAM_HAT_N"/>
    <property type="match status" value="1"/>
</dbReference>
<name>A0A1I1Q744_9GAMM</name>
<organism evidence="5 6">
    <name type="scientific">Thiohalospira halophila DSM 15071</name>
    <dbReference type="NCBI Taxonomy" id="1123397"/>
    <lineage>
        <taxon>Bacteria</taxon>
        <taxon>Pseudomonadati</taxon>
        <taxon>Pseudomonadota</taxon>
        <taxon>Gammaproteobacteria</taxon>
        <taxon>Thiohalospirales</taxon>
        <taxon>Thiohalospiraceae</taxon>
        <taxon>Thiohalospira</taxon>
    </lineage>
</organism>
<dbReference type="PANTHER" id="PTHR35092">
    <property type="entry name" value="CHLORINASE MJ1651"/>
    <property type="match status" value="1"/>
</dbReference>
<dbReference type="EMBL" id="FOMJ01000002">
    <property type="protein sequence ID" value="SFD13930.1"/>
    <property type="molecule type" value="Genomic_DNA"/>
</dbReference>
<gene>
    <name evidence="5" type="ORF">SAMN05660831_00817</name>
</gene>
<evidence type="ECO:0008006" key="7">
    <source>
        <dbReference type="Google" id="ProtNLM"/>
    </source>
</evidence>
<evidence type="ECO:0000256" key="1">
    <source>
        <dbReference type="ARBA" id="ARBA00022691"/>
    </source>
</evidence>
<dbReference type="SUPFAM" id="SSF102522">
    <property type="entry name" value="Bacterial fluorinating enzyme, N-terminal domain"/>
    <property type="match status" value="1"/>
</dbReference>
<protein>
    <recommendedName>
        <fullName evidence="7">S-adenosyl-l-methionine hydroxide adenosyltransferase</fullName>
    </recommendedName>
</protein>
<feature type="domain" description="S-adenosyl-l-methionine hydroxide adenosyltransferase C-terminal" evidence="4">
    <location>
        <begin position="161"/>
        <end position="238"/>
    </location>
</feature>
<dbReference type="InterPro" id="IPR046469">
    <property type="entry name" value="SAM_HAT_N"/>
</dbReference>
<evidence type="ECO:0000259" key="3">
    <source>
        <dbReference type="Pfam" id="PF01887"/>
    </source>
</evidence>
<dbReference type="Gene3D" id="2.40.30.90">
    <property type="entry name" value="Bacterial fluorinating enzyme like"/>
    <property type="match status" value="1"/>
</dbReference>
<dbReference type="InterPro" id="IPR046470">
    <property type="entry name" value="SAM_HAT_C"/>
</dbReference>
<dbReference type="STRING" id="1123397.SAMN05660831_00817"/>
<evidence type="ECO:0000259" key="4">
    <source>
        <dbReference type="Pfam" id="PF20257"/>
    </source>
</evidence>
<evidence type="ECO:0000313" key="5">
    <source>
        <dbReference type="EMBL" id="SFD13930.1"/>
    </source>
</evidence>
<dbReference type="PANTHER" id="PTHR35092:SF1">
    <property type="entry name" value="CHLORINASE MJ1651"/>
    <property type="match status" value="1"/>
</dbReference>
<dbReference type="Pfam" id="PF20257">
    <property type="entry name" value="SAM_HAT_C"/>
    <property type="match status" value="1"/>
</dbReference>
<feature type="domain" description="S-adenosyl-l-methionine hydroxide adenosyltransferase N-terminal" evidence="3">
    <location>
        <begin position="2"/>
        <end position="138"/>
    </location>
</feature>
<proteinExistence type="inferred from homology"/>
<dbReference type="RefSeq" id="WP_093427494.1">
    <property type="nucleotide sequence ID" value="NZ_FOMJ01000002.1"/>
</dbReference>
<evidence type="ECO:0000313" key="6">
    <source>
        <dbReference type="Proteomes" id="UP000198611"/>
    </source>
</evidence>
<dbReference type="InterPro" id="IPR023228">
    <property type="entry name" value="SAM_OH_AdoTrfase_N_sf"/>
</dbReference>
<comment type="similarity">
    <text evidence="2">Belongs to the SAM hydrolase / SAM-dependent halogenase family.</text>
</comment>
<accession>A0A1I1Q744</accession>
<reference evidence="5 6" key="1">
    <citation type="submission" date="2016-10" db="EMBL/GenBank/DDBJ databases">
        <authorList>
            <person name="de Groot N.N."/>
        </authorList>
    </citation>
    <scope>NUCLEOTIDE SEQUENCE [LARGE SCALE GENOMIC DNA]</scope>
    <source>
        <strain evidence="5 6">HL3</strain>
    </source>
</reference>
<dbReference type="OrthoDB" id="9792195at2"/>
<dbReference type="AlphaFoldDB" id="A0A1I1Q744"/>
<dbReference type="Gene3D" id="3.40.50.10790">
    <property type="entry name" value="S-adenosyl-l-methionine hydroxide adenosyltransferase, N-terminal"/>
    <property type="match status" value="1"/>
</dbReference>
<dbReference type="PIRSF" id="PIRSF006779">
    <property type="entry name" value="UCP006779"/>
    <property type="match status" value="1"/>
</dbReference>
<dbReference type="SUPFAM" id="SSF101852">
    <property type="entry name" value="Bacterial fluorinating enzyme, C-terminal domain"/>
    <property type="match status" value="1"/>
</dbReference>
<sequence>MLVLVTDFGLAGPYTGQMEVVLHQEAPGIPQVDLLADAPVFDPRSTSYLLAAYADSFPLDSVFLVVVDPGVGTHRPAVVLRADGRWFVGPDNGVLVMVARRARTVHWWRIDWRPPGLSASFHGRDLFAPVAAALTRGDMRGLVDIPKPAMAGADWDEELKAVVYIDHYGNAITGMRARAIPDGVALRAGGTRVETARVFADVPAGRPLWYENSNGLAEIAVNQGRADEALGLAPGSAVTPIVGDNTLS</sequence>
<dbReference type="Proteomes" id="UP000198611">
    <property type="component" value="Unassembled WGS sequence"/>
</dbReference>
<keyword evidence="1" id="KW-0949">S-adenosyl-L-methionine</keyword>
<dbReference type="InterPro" id="IPR002747">
    <property type="entry name" value="SAM_OH_AdoTrfase"/>
</dbReference>
<dbReference type="InterPro" id="IPR023227">
    <property type="entry name" value="SAM_OH_AdoTrfase_C_sf"/>
</dbReference>
<keyword evidence="6" id="KW-1185">Reference proteome</keyword>
<evidence type="ECO:0000256" key="2">
    <source>
        <dbReference type="ARBA" id="ARBA00024035"/>
    </source>
</evidence>